<dbReference type="Proteomes" id="UP001412239">
    <property type="component" value="Unassembled WGS sequence"/>
</dbReference>
<dbReference type="EMBL" id="LN890985">
    <property type="protein sequence ID" value="CUS12750.1"/>
    <property type="molecule type" value="Genomic_DNA"/>
</dbReference>
<reference evidence="1" key="1">
    <citation type="submission" date="2015-10" db="EMBL/GenBank/DDBJ databases">
        <authorList>
            <person name="Regsiter A."/>
            <person name="william w."/>
        </authorList>
    </citation>
    <scope>NUCLEOTIDE SEQUENCE</scope>
    <source>
        <strain evidence="1">Montdore</strain>
    </source>
</reference>
<dbReference type="InterPro" id="IPR013785">
    <property type="entry name" value="Aldolase_TIM"/>
</dbReference>
<proteinExistence type="predicted"/>
<evidence type="ECO:0000313" key="2">
    <source>
        <dbReference type="Proteomes" id="UP001412239"/>
    </source>
</evidence>
<evidence type="ECO:0000313" key="1">
    <source>
        <dbReference type="EMBL" id="CUS12750.1"/>
    </source>
</evidence>
<name>A0A292Q215_9PEZI</name>
<dbReference type="Gene3D" id="3.20.20.70">
    <property type="entry name" value="Aldolase class I"/>
    <property type="match status" value="1"/>
</dbReference>
<organism evidence="1 2">
    <name type="scientific">Tuber aestivum</name>
    <name type="common">summer truffle</name>
    <dbReference type="NCBI Taxonomy" id="59557"/>
    <lineage>
        <taxon>Eukaryota</taxon>
        <taxon>Fungi</taxon>
        <taxon>Dikarya</taxon>
        <taxon>Ascomycota</taxon>
        <taxon>Pezizomycotina</taxon>
        <taxon>Pezizomycetes</taxon>
        <taxon>Pezizales</taxon>
        <taxon>Tuberaceae</taxon>
        <taxon>Tuber</taxon>
    </lineage>
</organism>
<sequence length="159" mass="17317">MLRTAHPIRSRKRSSRYPAATVRKLRIIGFSHRGPTAQIRIAESLTAISNGDAGIDMVITVGKALGRERKCAVDDISMIDKTAVVAGGDTQGGFPERLLYLKVELIGKLCGKCTNIGVAFVNTPPPQVWLTKNEGRAYGYEGATLRDLRTMGESCRKDV</sequence>
<keyword evidence="2" id="KW-1185">Reference proteome</keyword>
<accession>A0A292Q215</accession>
<dbReference type="SUPFAM" id="SSF51569">
    <property type="entry name" value="Aldolase"/>
    <property type="match status" value="1"/>
</dbReference>
<gene>
    <name evidence="1" type="ORF">GSTUAT00003173001</name>
</gene>
<protein>
    <submittedName>
        <fullName evidence="1">Uncharacterized protein</fullName>
    </submittedName>
</protein>
<dbReference type="AlphaFoldDB" id="A0A292Q215"/>